<accession>A0A4Z1JH97</accession>
<feature type="region of interest" description="Disordered" evidence="1">
    <location>
        <begin position="412"/>
        <end position="449"/>
    </location>
</feature>
<evidence type="ECO:0000256" key="1">
    <source>
        <dbReference type="SAM" id="MobiDB-lite"/>
    </source>
</evidence>
<feature type="region of interest" description="Disordered" evidence="1">
    <location>
        <begin position="282"/>
        <end position="304"/>
    </location>
</feature>
<evidence type="ECO:0000313" key="3">
    <source>
        <dbReference type="Proteomes" id="UP000297229"/>
    </source>
</evidence>
<feature type="compositionally biased region" description="Basic and acidic residues" evidence="1">
    <location>
        <begin position="209"/>
        <end position="226"/>
    </location>
</feature>
<sequence>MPKQVVRKIPPRPSQKLNQFSSRLSHSLYLLHSEANLTPSRNHSLEKRKGLLAKANEAHGGKTKRRLAFRRKLGRGVVLCRIRRENVKSLPLIFNQTSQPRKEAPLIINLVSESEDTDIEELESEEHESEIETRSEDGTEEGEDIARPNSSSGRNTRSIPIVASRWSRVYSYQHSSKTADGEGKKEDRSVSIRKYTAKIKSLPPNKVIPEGHKGSSTDFRNEKDQYSEEDDDSEEEKGIRFPLLAYTGNSLNLPIAKGTVPGPKYGRELSLALQRLEERTIPSSKNSRQTPHCANHHSNVNQKGQRYIHGREVTPKIHKINGSIISSSIPALETKGLSRGKDIVTRGVKRRRNGMPKTPEDKEGSGTEEENKEDCAILLAQSHSTPSKYTSPAHASMALEHKLKSNAMPSIAQEQENKGQPNYLSHPSPPLLDGSRSKRQKTAAVSSRNEVNKDIDGVLRVESMNRPIPEKVTNRRLSTEVIRTKPARFFTDLPGLVIRQIVDTVCEQEGGKLISSICFGLTCKLHWAFFKTRWSPPGTDRIYEGYLPKEDQAILAPLLQNWVPERYRMMSGKGGKGGPSLVPMFLSKNQYGEGYTREEGRLEKRYIACLSILDATNQDGLQLKPSRGLHAMIDNTIDLPSPHGMGHSWYDASASEYLFLVEGWEYSTLNGEGPGFKAICESWHTFRNTCLWDWVNGRNFNQFREDWMDDEGMKGRQKVKQTLIKFDKKVKHFEASNRDLEDTVIAGAVGAVDEMVMEDIIQVL</sequence>
<feature type="region of interest" description="Disordered" evidence="1">
    <location>
        <begin position="115"/>
        <end position="158"/>
    </location>
</feature>
<gene>
    <name evidence="2" type="ORF">BELL_0397g00150</name>
</gene>
<organism evidence="2 3">
    <name type="scientific">Botrytis elliptica</name>
    <dbReference type="NCBI Taxonomy" id="278938"/>
    <lineage>
        <taxon>Eukaryota</taxon>
        <taxon>Fungi</taxon>
        <taxon>Dikarya</taxon>
        <taxon>Ascomycota</taxon>
        <taxon>Pezizomycotina</taxon>
        <taxon>Leotiomycetes</taxon>
        <taxon>Helotiales</taxon>
        <taxon>Sclerotiniaceae</taxon>
        <taxon>Botrytis</taxon>
    </lineage>
</organism>
<reference evidence="2 3" key="1">
    <citation type="submission" date="2017-12" db="EMBL/GenBank/DDBJ databases">
        <title>Comparative genomics of Botrytis spp.</title>
        <authorList>
            <person name="Valero-Jimenez C.A."/>
            <person name="Tapia P."/>
            <person name="Veloso J."/>
            <person name="Silva-Moreno E."/>
            <person name="Staats M."/>
            <person name="Valdes J.H."/>
            <person name="Van Kan J.A.L."/>
        </authorList>
    </citation>
    <scope>NUCLEOTIDE SEQUENCE [LARGE SCALE GENOMIC DNA]</scope>
    <source>
        <strain evidence="2 3">Be9601</strain>
    </source>
</reference>
<feature type="compositionally biased region" description="Polar residues" evidence="1">
    <location>
        <begin position="148"/>
        <end position="158"/>
    </location>
</feature>
<name>A0A4Z1JH97_9HELO</name>
<protein>
    <submittedName>
        <fullName evidence="2">Uncharacterized protein</fullName>
    </submittedName>
</protein>
<proteinExistence type="predicted"/>
<feature type="compositionally biased region" description="Acidic residues" evidence="1">
    <location>
        <begin position="115"/>
        <end position="129"/>
    </location>
</feature>
<feature type="region of interest" description="Disordered" evidence="1">
    <location>
        <begin position="201"/>
        <end position="237"/>
    </location>
</feature>
<dbReference type="AlphaFoldDB" id="A0A4Z1JH97"/>
<evidence type="ECO:0000313" key="2">
    <source>
        <dbReference type="EMBL" id="TGO73041.1"/>
    </source>
</evidence>
<comment type="caution">
    <text evidence="2">The sequence shown here is derived from an EMBL/GenBank/DDBJ whole genome shotgun (WGS) entry which is preliminary data.</text>
</comment>
<keyword evidence="3" id="KW-1185">Reference proteome</keyword>
<dbReference type="EMBL" id="PQXM01000395">
    <property type="protein sequence ID" value="TGO73041.1"/>
    <property type="molecule type" value="Genomic_DNA"/>
</dbReference>
<feature type="compositionally biased region" description="Polar residues" evidence="1">
    <location>
        <begin position="412"/>
        <end position="425"/>
    </location>
</feature>
<dbReference type="Proteomes" id="UP000297229">
    <property type="component" value="Unassembled WGS sequence"/>
</dbReference>
<feature type="region of interest" description="Disordered" evidence="1">
    <location>
        <begin position="344"/>
        <end position="372"/>
    </location>
</feature>